<accession>S2E3M8</accession>
<comment type="catalytic activity">
    <reaction evidence="1">
        <text>ATP + protein L-histidine = ADP + protein N-phospho-L-histidine.</text>
        <dbReference type="EC" id="2.7.13.3"/>
    </reaction>
</comment>
<dbReference type="SUPFAM" id="SSF55874">
    <property type="entry name" value="ATPase domain of HSP90 chaperone/DNA topoisomerase II/histidine kinase"/>
    <property type="match status" value="1"/>
</dbReference>
<keyword evidence="8" id="KW-1185">Reference proteome</keyword>
<dbReference type="Proteomes" id="UP000006073">
    <property type="component" value="Unassembled WGS sequence"/>
</dbReference>
<dbReference type="eggNOG" id="COG4251">
    <property type="taxonomic scope" value="Bacteria"/>
</dbReference>
<sequence>MEAFAFQQDEDFDFLMEQALKYRYDNLDSAFYFISRLEDYLEKSPDPIKKTEVLYRKGGIYYVSGDYINAQSVYNEAHDLALQSGDSLSIAKVQNGKGLILLGQEKYIEAIDVWKQALPVFKKAGDKSMEGNLSFNIGLAYSQIFEYSKSLEFLHEAYKLLEVSGNLALKDMTINRLGKVYFDIGNDEKAMLYYGMLLSREYELSNWEKTFLYAGLAELELKAGNDAKAAAFSEKSYGFAKDLKALWDMERATNIWSRALENLQDYRQALNIARMNKSYADSLLNIEKERGISFLQLQVKDAENKQLLNQNELIQQKSQQRRALNLILILLSIFLGVLVFNYRKNLKLRDRFNQKLEKLNKELNEKRKLIAAQNESLNQINEAKNKLFSILSHDLRSPIGNLKSFVMLDKKGVFNQDEKTQALNLLEEQLNKTDNLLENLLDWAKSQLEGFNTKQEVLSVKEIMEEALVQYEFQISNKQLNIQHIGPDPTLKYVIADRSHLQMIFQNIISNAIKFSPKSGKLSIFYSESAEFARIHIKDSGQGMEAEDRERLENDFSMVKSQKGTLGEKGTGLGLLLVKQLLVYNGGFLKVKSKAGYGTEMIVHLKRNTVELSEN</sequence>
<dbReference type="SMART" id="SM00387">
    <property type="entry name" value="HATPase_c"/>
    <property type="match status" value="1"/>
</dbReference>
<dbReference type="SUPFAM" id="SSF48452">
    <property type="entry name" value="TPR-like"/>
    <property type="match status" value="1"/>
</dbReference>
<evidence type="ECO:0000256" key="5">
    <source>
        <dbReference type="SAM" id="Phobius"/>
    </source>
</evidence>
<dbReference type="InterPro" id="IPR003594">
    <property type="entry name" value="HATPase_dom"/>
</dbReference>
<dbReference type="PANTHER" id="PTHR43547:SF2">
    <property type="entry name" value="HYBRID SIGNAL TRANSDUCTION HISTIDINE KINASE C"/>
    <property type="match status" value="1"/>
</dbReference>
<protein>
    <recommendedName>
        <fullName evidence="2">histidine kinase</fullName>
        <ecNumber evidence="2">2.7.13.3</ecNumber>
    </recommendedName>
</protein>
<keyword evidence="5" id="KW-0472">Membrane</keyword>
<evidence type="ECO:0000256" key="1">
    <source>
        <dbReference type="ARBA" id="ARBA00000085"/>
    </source>
</evidence>
<evidence type="ECO:0000313" key="7">
    <source>
        <dbReference type="EMBL" id="EOZ99106.1"/>
    </source>
</evidence>
<proteinExistence type="predicted"/>
<dbReference type="SUPFAM" id="SSF47384">
    <property type="entry name" value="Homodimeric domain of signal transducing histidine kinase"/>
    <property type="match status" value="1"/>
</dbReference>
<dbReference type="PRINTS" id="PR00344">
    <property type="entry name" value="BCTRLSENSOR"/>
</dbReference>
<dbReference type="PROSITE" id="PS50109">
    <property type="entry name" value="HIS_KIN"/>
    <property type="match status" value="1"/>
</dbReference>
<dbReference type="Gene3D" id="3.30.565.10">
    <property type="entry name" value="Histidine kinase-like ATPase, C-terminal domain"/>
    <property type="match status" value="1"/>
</dbReference>
<evidence type="ECO:0000256" key="4">
    <source>
        <dbReference type="SAM" id="Coils"/>
    </source>
</evidence>
<dbReference type="InterPro" id="IPR036890">
    <property type="entry name" value="HATPase_C_sf"/>
</dbReference>
<dbReference type="SMART" id="SM00388">
    <property type="entry name" value="HisKA"/>
    <property type="match status" value="1"/>
</dbReference>
<dbReference type="InterPro" id="IPR036097">
    <property type="entry name" value="HisK_dim/P_sf"/>
</dbReference>
<dbReference type="SMART" id="SM00028">
    <property type="entry name" value="TPR"/>
    <property type="match status" value="4"/>
</dbReference>
<dbReference type="PANTHER" id="PTHR43547">
    <property type="entry name" value="TWO-COMPONENT HISTIDINE KINASE"/>
    <property type="match status" value="1"/>
</dbReference>
<dbReference type="EC" id="2.7.13.3" evidence="2"/>
<dbReference type="eggNOG" id="COG0457">
    <property type="taxonomic scope" value="Bacteria"/>
</dbReference>
<dbReference type="InterPro" id="IPR019734">
    <property type="entry name" value="TPR_rpt"/>
</dbReference>
<keyword evidence="7" id="KW-0418">Kinase</keyword>
<dbReference type="GO" id="GO:0000155">
    <property type="term" value="F:phosphorelay sensor kinase activity"/>
    <property type="evidence" value="ECO:0007669"/>
    <property type="project" value="InterPro"/>
</dbReference>
<evidence type="ECO:0000256" key="3">
    <source>
        <dbReference type="ARBA" id="ARBA00022553"/>
    </source>
</evidence>
<keyword evidence="5" id="KW-0812">Transmembrane</keyword>
<dbReference type="InterPro" id="IPR011990">
    <property type="entry name" value="TPR-like_helical_dom_sf"/>
</dbReference>
<dbReference type="Pfam" id="PF02518">
    <property type="entry name" value="HATPase_c"/>
    <property type="match status" value="1"/>
</dbReference>
<evidence type="ECO:0000259" key="6">
    <source>
        <dbReference type="PROSITE" id="PS50109"/>
    </source>
</evidence>
<feature type="coiled-coil region" evidence="4">
    <location>
        <begin position="342"/>
        <end position="386"/>
    </location>
</feature>
<dbReference type="InterPro" id="IPR005467">
    <property type="entry name" value="His_kinase_dom"/>
</dbReference>
<evidence type="ECO:0000313" key="8">
    <source>
        <dbReference type="Proteomes" id="UP000006073"/>
    </source>
</evidence>
<dbReference type="Gene3D" id="1.25.40.10">
    <property type="entry name" value="Tetratricopeptide repeat domain"/>
    <property type="match status" value="1"/>
</dbReference>
<keyword evidence="7" id="KW-0808">Transferase</keyword>
<feature type="transmembrane region" description="Helical" evidence="5">
    <location>
        <begin position="323"/>
        <end position="342"/>
    </location>
</feature>
<keyword evidence="3" id="KW-0597">Phosphoprotein</keyword>
<feature type="domain" description="Histidine kinase" evidence="6">
    <location>
        <begin position="390"/>
        <end position="609"/>
    </location>
</feature>
<dbReference type="Pfam" id="PF13424">
    <property type="entry name" value="TPR_12"/>
    <property type="match status" value="1"/>
</dbReference>
<dbReference type="Gene3D" id="1.10.287.130">
    <property type="match status" value="1"/>
</dbReference>
<dbReference type="CDD" id="cd00082">
    <property type="entry name" value="HisKA"/>
    <property type="match status" value="1"/>
</dbReference>
<organism evidence="7 8">
    <name type="scientific">Indibacter alkaliphilus (strain CCUG 57479 / KCTC 22604 / LW1)</name>
    <dbReference type="NCBI Taxonomy" id="1189612"/>
    <lineage>
        <taxon>Bacteria</taxon>
        <taxon>Pseudomonadati</taxon>
        <taxon>Bacteroidota</taxon>
        <taxon>Cytophagia</taxon>
        <taxon>Cytophagales</taxon>
        <taxon>Cyclobacteriaceae</taxon>
    </lineage>
</organism>
<dbReference type="InterPro" id="IPR003661">
    <property type="entry name" value="HisK_dim/P_dom"/>
</dbReference>
<dbReference type="InterPro" id="IPR004358">
    <property type="entry name" value="Sig_transdc_His_kin-like_C"/>
</dbReference>
<reference evidence="7 8" key="1">
    <citation type="journal article" date="2013" name="Genome Announc.">
        <title>Draft Genome Sequence of Indibacter alkaliphilus Strain LW1T, Isolated from Lonar Lake, a Haloalkaline Lake in the Buldana District of Maharashtra, India.</title>
        <authorList>
            <person name="Singh A."/>
            <person name="Kumar Jangir P."/>
            <person name="Sharma R."/>
            <person name="Singh A."/>
            <person name="Kumar Pinnaka A."/>
            <person name="Shivaji S."/>
        </authorList>
    </citation>
    <scope>NUCLEOTIDE SEQUENCE [LARGE SCALE GENOMIC DNA]</scope>
    <source>
        <strain evidence="8">CCUG 57479 / KCTC 22604 / LW1</strain>
    </source>
</reference>
<gene>
    <name evidence="7" type="ORF">A33Q_0814</name>
</gene>
<evidence type="ECO:0000256" key="2">
    <source>
        <dbReference type="ARBA" id="ARBA00012438"/>
    </source>
</evidence>
<dbReference type="STRING" id="1189612.A33Q_0814"/>
<dbReference type="EMBL" id="ALWO02000016">
    <property type="protein sequence ID" value="EOZ99106.1"/>
    <property type="molecule type" value="Genomic_DNA"/>
</dbReference>
<keyword evidence="4" id="KW-0175">Coiled coil</keyword>
<dbReference type="Pfam" id="PF00512">
    <property type="entry name" value="HisKA"/>
    <property type="match status" value="1"/>
</dbReference>
<comment type="caution">
    <text evidence="7">The sequence shown here is derived from an EMBL/GenBank/DDBJ whole genome shotgun (WGS) entry which is preliminary data.</text>
</comment>
<dbReference type="AlphaFoldDB" id="S2E3M8"/>
<name>S2E3M8_INDAL</name>
<keyword evidence="5" id="KW-1133">Transmembrane helix</keyword>